<feature type="transmembrane region" description="Helical" evidence="8">
    <location>
        <begin position="374"/>
        <end position="391"/>
    </location>
</feature>
<protein>
    <recommendedName>
        <fullName evidence="9">PGG domain-containing protein</fullName>
    </recommendedName>
</protein>
<dbReference type="InterPro" id="IPR036770">
    <property type="entry name" value="Ankyrin_rpt-contain_sf"/>
</dbReference>
<comment type="subcellular location">
    <subcellularLocation>
        <location evidence="1">Membrane</location>
        <topology evidence="1">Multi-pass membrane protein</topology>
    </subcellularLocation>
</comment>
<keyword evidence="11" id="KW-1185">Reference proteome</keyword>
<dbReference type="EnsemblPlants" id="Kaladp0036s0088.1.v1.1">
    <property type="protein sequence ID" value="Kaladp0036s0088.1.v1.1"/>
    <property type="gene ID" value="Kaladp0036s0088.v1.1"/>
</dbReference>
<evidence type="ECO:0000256" key="8">
    <source>
        <dbReference type="SAM" id="Phobius"/>
    </source>
</evidence>
<feature type="repeat" description="ANK" evidence="7">
    <location>
        <begin position="70"/>
        <end position="92"/>
    </location>
</feature>
<evidence type="ECO:0000256" key="5">
    <source>
        <dbReference type="ARBA" id="ARBA00023043"/>
    </source>
</evidence>
<evidence type="ECO:0000256" key="6">
    <source>
        <dbReference type="ARBA" id="ARBA00023136"/>
    </source>
</evidence>
<dbReference type="Gene3D" id="1.25.40.20">
    <property type="entry name" value="Ankyrin repeat-containing domain"/>
    <property type="match status" value="2"/>
</dbReference>
<dbReference type="AlphaFoldDB" id="A0A7N0TFH9"/>
<dbReference type="PROSITE" id="PS50088">
    <property type="entry name" value="ANK_REPEAT"/>
    <property type="match status" value="2"/>
</dbReference>
<dbReference type="SMART" id="SM00248">
    <property type="entry name" value="ANK"/>
    <property type="match status" value="5"/>
</dbReference>
<feature type="transmembrane region" description="Helical" evidence="8">
    <location>
        <begin position="339"/>
        <end position="362"/>
    </location>
</feature>
<reference evidence="10" key="1">
    <citation type="submission" date="2021-01" db="UniProtKB">
        <authorList>
            <consortium name="EnsemblPlants"/>
        </authorList>
    </citation>
    <scope>IDENTIFICATION</scope>
</reference>
<feature type="domain" description="PGG" evidence="9">
    <location>
        <begin position="289"/>
        <end position="380"/>
    </location>
</feature>
<evidence type="ECO:0000313" key="11">
    <source>
        <dbReference type="Proteomes" id="UP000594263"/>
    </source>
</evidence>
<keyword evidence="5 7" id="KW-0040">ANK repeat</keyword>
<dbReference type="Proteomes" id="UP000594263">
    <property type="component" value="Unplaced"/>
</dbReference>
<name>A0A7N0TFH9_KALFE</name>
<sequence length="435" mass="47915">MEEATLFRAARTGNIAELHKLMHQNPLILHTAALTSATNPLHVASLSGHVDFVRELILLHPEFVRELNQEGLSPLHLASAGGHLAVVKELLKVDGSLCRLKGRDNKTPLHAAAIKGRVGVINEMRSCCETCVEDVTLQGESALHLAVKHWQVEAFEALLRWVGESKLDQVVNMRDEQGNTVLHLATYKKNRQVIEMLLVPTSPTYSSVLEVNAVNKRNLTSLDLLLMFPSEAGDREIGDILTSASAATRSATQMTTHLGSPNTSRTCQMQKQKNLLNYFKFQRDRDNPSDARNALLVIAVLVATATYQVGLSPPGGIWQDNNSGRNFAGQSIIGTRSRVLFIVFVVFNSIGFSLSMQMITVLTSKFPMRGQIQVCLLAVYFTYNVAVTIIAPGGSKTFIIVFTSVLPSLITFVTQFMRPAFKYVKKMAKATITRA</sequence>
<dbReference type="Pfam" id="PF12796">
    <property type="entry name" value="Ank_2"/>
    <property type="match status" value="2"/>
</dbReference>
<dbReference type="PANTHER" id="PTHR24186">
    <property type="entry name" value="PROTEIN PHOSPHATASE 1 REGULATORY SUBUNIT"/>
    <property type="match status" value="1"/>
</dbReference>
<feature type="repeat" description="ANK" evidence="7">
    <location>
        <begin position="177"/>
        <end position="198"/>
    </location>
</feature>
<dbReference type="InterPro" id="IPR002110">
    <property type="entry name" value="Ankyrin_rpt"/>
</dbReference>
<dbReference type="PROSITE" id="PS50297">
    <property type="entry name" value="ANK_REP_REGION"/>
    <property type="match status" value="2"/>
</dbReference>
<keyword evidence="3" id="KW-0677">Repeat</keyword>
<keyword evidence="6 8" id="KW-0472">Membrane</keyword>
<keyword evidence="4 8" id="KW-1133">Transmembrane helix</keyword>
<dbReference type="SUPFAM" id="SSF48403">
    <property type="entry name" value="Ankyrin repeat"/>
    <property type="match status" value="1"/>
</dbReference>
<proteinExistence type="predicted"/>
<dbReference type="InterPro" id="IPR026961">
    <property type="entry name" value="PGG_dom"/>
</dbReference>
<dbReference type="GO" id="GO:0005886">
    <property type="term" value="C:plasma membrane"/>
    <property type="evidence" value="ECO:0007669"/>
    <property type="project" value="TreeGrafter"/>
</dbReference>
<evidence type="ECO:0000259" key="9">
    <source>
        <dbReference type="Pfam" id="PF13962"/>
    </source>
</evidence>
<dbReference type="Gramene" id="Kaladp0036s0088.1.v1.1">
    <property type="protein sequence ID" value="Kaladp0036s0088.1.v1.1"/>
    <property type="gene ID" value="Kaladp0036s0088.v1.1"/>
</dbReference>
<feature type="transmembrane region" description="Helical" evidence="8">
    <location>
        <begin position="397"/>
        <end position="417"/>
    </location>
</feature>
<accession>A0A7N0TFH9</accession>
<dbReference type="Pfam" id="PF13962">
    <property type="entry name" value="PGG"/>
    <property type="match status" value="1"/>
</dbReference>
<evidence type="ECO:0000256" key="4">
    <source>
        <dbReference type="ARBA" id="ARBA00022989"/>
    </source>
</evidence>
<dbReference type="PANTHER" id="PTHR24186:SF56">
    <property type="entry name" value="PGG DOMAIN-CONTAINING PROTEIN"/>
    <property type="match status" value="1"/>
</dbReference>
<evidence type="ECO:0000256" key="7">
    <source>
        <dbReference type="PROSITE-ProRule" id="PRU00023"/>
    </source>
</evidence>
<keyword evidence="2 8" id="KW-0812">Transmembrane</keyword>
<organism evidence="10 11">
    <name type="scientific">Kalanchoe fedtschenkoi</name>
    <name type="common">Lavender scallops</name>
    <name type="synonym">South American air plant</name>
    <dbReference type="NCBI Taxonomy" id="63787"/>
    <lineage>
        <taxon>Eukaryota</taxon>
        <taxon>Viridiplantae</taxon>
        <taxon>Streptophyta</taxon>
        <taxon>Embryophyta</taxon>
        <taxon>Tracheophyta</taxon>
        <taxon>Spermatophyta</taxon>
        <taxon>Magnoliopsida</taxon>
        <taxon>eudicotyledons</taxon>
        <taxon>Gunneridae</taxon>
        <taxon>Pentapetalae</taxon>
        <taxon>Saxifragales</taxon>
        <taxon>Crassulaceae</taxon>
        <taxon>Kalanchoe</taxon>
    </lineage>
</organism>
<evidence type="ECO:0000256" key="3">
    <source>
        <dbReference type="ARBA" id="ARBA00022737"/>
    </source>
</evidence>
<evidence type="ECO:0000256" key="1">
    <source>
        <dbReference type="ARBA" id="ARBA00004141"/>
    </source>
</evidence>
<dbReference type="OMA" id="HVKLYCI"/>
<evidence type="ECO:0000256" key="2">
    <source>
        <dbReference type="ARBA" id="ARBA00022692"/>
    </source>
</evidence>
<evidence type="ECO:0000313" key="10">
    <source>
        <dbReference type="EnsemblPlants" id="Kaladp0036s0088.1.v1.1"/>
    </source>
</evidence>